<evidence type="ECO:0000313" key="1">
    <source>
        <dbReference type="EMBL" id="MBA0085892.1"/>
    </source>
</evidence>
<gene>
    <name evidence="1" type="ORF">HRJ53_12915</name>
</gene>
<dbReference type="AlphaFoldDB" id="A0A7V8SXP1"/>
<accession>A0A7V8SXP1</accession>
<protein>
    <submittedName>
        <fullName evidence="1">Uncharacterized protein</fullName>
    </submittedName>
</protein>
<dbReference type="EMBL" id="JACDQQ010001254">
    <property type="protein sequence ID" value="MBA0085892.1"/>
    <property type="molecule type" value="Genomic_DNA"/>
</dbReference>
<reference evidence="1" key="1">
    <citation type="submission" date="2020-06" db="EMBL/GenBank/DDBJ databases">
        <title>Legume-microbial interactions unlock mineral nutrients during tropical forest succession.</title>
        <authorList>
            <person name="Epihov D.Z."/>
        </authorList>
    </citation>
    <scope>NUCLEOTIDE SEQUENCE [LARGE SCALE GENOMIC DNA]</scope>
    <source>
        <strain evidence="1">Pan2503</strain>
    </source>
</reference>
<name>A0A7V8SXP1_9BACT</name>
<keyword evidence="2" id="KW-1185">Reference proteome</keyword>
<sequence length="114" mass="12880">MLGQQRFFFRSLSKYQAPPTLHGPPQGENYAGKAWTPEVSQKESTVPLFDAYGFFIGRIPLEKALRLHGHDLTLRARGTGKRRHFTSAKLYARVSQLWQPRISGGAVVLQLITE</sequence>
<evidence type="ECO:0000313" key="2">
    <source>
        <dbReference type="Proteomes" id="UP000567293"/>
    </source>
</evidence>
<organism evidence="1 2">
    <name type="scientific">Candidatus Acidiferrum panamense</name>
    <dbReference type="NCBI Taxonomy" id="2741543"/>
    <lineage>
        <taxon>Bacteria</taxon>
        <taxon>Pseudomonadati</taxon>
        <taxon>Acidobacteriota</taxon>
        <taxon>Terriglobia</taxon>
        <taxon>Candidatus Acidiferrales</taxon>
        <taxon>Candidatus Acidiferrum</taxon>
    </lineage>
</organism>
<dbReference type="Proteomes" id="UP000567293">
    <property type="component" value="Unassembled WGS sequence"/>
</dbReference>
<proteinExistence type="predicted"/>
<comment type="caution">
    <text evidence="1">The sequence shown here is derived from an EMBL/GenBank/DDBJ whole genome shotgun (WGS) entry which is preliminary data.</text>
</comment>